<dbReference type="SMART" id="SM00353">
    <property type="entry name" value="HLH"/>
    <property type="match status" value="1"/>
</dbReference>
<evidence type="ECO:0000256" key="1">
    <source>
        <dbReference type="SAM" id="Coils"/>
    </source>
</evidence>
<feature type="region of interest" description="Disordered" evidence="2">
    <location>
        <begin position="93"/>
        <end position="141"/>
    </location>
</feature>
<dbReference type="SUPFAM" id="SSF47459">
    <property type="entry name" value="HLH, helix-loop-helix DNA-binding domain"/>
    <property type="match status" value="1"/>
</dbReference>
<dbReference type="Gene3D" id="4.10.280.10">
    <property type="entry name" value="Helix-loop-helix DNA-binding domain"/>
    <property type="match status" value="1"/>
</dbReference>
<evidence type="ECO:0000259" key="3">
    <source>
        <dbReference type="PROSITE" id="PS50888"/>
    </source>
</evidence>
<feature type="compositionally biased region" description="Basic and acidic residues" evidence="2">
    <location>
        <begin position="300"/>
        <end position="328"/>
    </location>
</feature>
<feature type="compositionally biased region" description="Polar residues" evidence="2">
    <location>
        <begin position="42"/>
        <end position="52"/>
    </location>
</feature>
<feature type="domain" description="BHLH" evidence="3">
    <location>
        <begin position="331"/>
        <end position="398"/>
    </location>
</feature>
<protein>
    <recommendedName>
        <fullName evidence="3">BHLH domain-containing protein</fullName>
    </recommendedName>
</protein>
<dbReference type="Pfam" id="PF00010">
    <property type="entry name" value="HLH"/>
    <property type="match status" value="1"/>
</dbReference>
<feature type="compositionally biased region" description="Polar residues" evidence="2">
    <location>
        <begin position="98"/>
        <end position="141"/>
    </location>
</feature>
<keyword evidence="5" id="KW-1185">Reference proteome</keyword>
<accession>A0A6A5K9E3</accession>
<dbReference type="AlphaFoldDB" id="A0A6A5K9E3"/>
<feature type="compositionally biased region" description="Polar residues" evidence="2">
    <location>
        <begin position="178"/>
        <end position="197"/>
    </location>
</feature>
<feature type="region of interest" description="Disordered" evidence="2">
    <location>
        <begin position="263"/>
        <end position="341"/>
    </location>
</feature>
<dbReference type="OrthoDB" id="2133190at2759"/>
<dbReference type="InterPro" id="IPR011598">
    <property type="entry name" value="bHLH_dom"/>
</dbReference>
<dbReference type="CDD" id="cd11395">
    <property type="entry name" value="bHLHzip_SREBP_like"/>
    <property type="match status" value="1"/>
</dbReference>
<evidence type="ECO:0000313" key="4">
    <source>
        <dbReference type="EMBL" id="KAF1832616.1"/>
    </source>
</evidence>
<dbReference type="PANTHER" id="PTHR47336">
    <property type="entry name" value="TRANSCRIPTION FACTOR HMS1-RELATED"/>
    <property type="match status" value="1"/>
</dbReference>
<name>A0A6A5K9E3_9PLEO</name>
<keyword evidence="1" id="KW-0175">Coiled coil</keyword>
<feature type="region of interest" description="Disordered" evidence="2">
    <location>
        <begin position="166"/>
        <end position="200"/>
    </location>
</feature>
<reference evidence="4" key="1">
    <citation type="submission" date="2020-01" db="EMBL/GenBank/DDBJ databases">
        <authorList>
            <consortium name="DOE Joint Genome Institute"/>
            <person name="Haridas S."/>
            <person name="Albert R."/>
            <person name="Binder M."/>
            <person name="Bloem J."/>
            <person name="Labutti K."/>
            <person name="Salamov A."/>
            <person name="Andreopoulos B."/>
            <person name="Baker S.E."/>
            <person name="Barry K."/>
            <person name="Bills G."/>
            <person name="Bluhm B.H."/>
            <person name="Cannon C."/>
            <person name="Castanera R."/>
            <person name="Culley D.E."/>
            <person name="Daum C."/>
            <person name="Ezra D."/>
            <person name="Gonzalez J.B."/>
            <person name="Henrissat B."/>
            <person name="Kuo A."/>
            <person name="Liang C."/>
            <person name="Lipzen A."/>
            <person name="Lutzoni F."/>
            <person name="Magnuson J."/>
            <person name="Mondo S."/>
            <person name="Nolan M."/>
            <person name="Ohm R."/>
            <person name="Pangilinan J."/>
            <person name="Park H.-J."/>
            <person name="Ramirez L."/>
            <person name="Alfaro M."/>
            <person name="Sun H."/>
            <person name="Tritt A."/>
            <person name="Yoshinaga Y."/>
            <person name="Zwiers L.-H."/>
            <person name="Turgeon B.G."/>
            <person name="Goodwin S.B."/>
            <person name="Spatafora J.W."/>
            <person name="Crous P.W."/>
            <person name="Grigoriev I.V."/>
        </authorList>
    </citation>
    <scope>NUCLEOTIDE SEQUENCE</scope>
    <source>
        <strain evidence="4">P77</strain>
    </source>
</reference>
<proteinExistence type="predicted"/>
<dbReference type="InterPro" id="IPR036638">
    <property type="entry name" value="HLH_DNA-bd_sf"/>
</dbReference>
<dbReference type="InterPro" id="IPR052099">
    <property type="entry name" value="Regulatory_TF_Diverse"/>
</dbReference>
<evidence type="ECO:0000313" key="5">
    <source>
        <dbReference type="Proteomes" id="UP000800040"/>
    </source>
</evidence>
<gene>
    <name evidence="4" type="ORF">BDW02DRAFT_502601</name>
</gene>
<feature type="compositionally biased region" description="Polar residues" evidence="2">
    <location>
        <begin position="279"/>
        <end position="299"/>
    </location>
</feature>
<organism evidence="4 5">
    <name type="scientific">Decorospora gaudefroyi</name>
    <dbReference type="NCBI Taxonomy" id="184978"/>
    <lineage>
        <taxon>Eukaryota</taxon>
        <taxon>Fungi</taxon>
        <taxon>Dikarya</taxon>
        <taxon>Ascomycota</taxon>
        <taxon>Pezizomycotina</taxon>
        <taxon>Dothideomycetes</taxon>
        <taxon>Pleosporomycetidae</taxon>
        <taxon>Pleosporales</taxon>
        <taxon>Pleosporineae</taxon>
        <taxon>Pleosporaceae</taxon>
        <taxon>Decorospora</taxon>
    </lineage>
</organism>
<dbReference type="EMBL" id="ML975335">
    <property type="protein sequence ID" value="KAF1832616.1"/>
    <property type="molecule type" value="Genomic_DNA"/>
</dbReference>
<feature type="region of interest" description="Disordered" evidence="2">
    <location>
        <begin position="18"/>
        <end position="59"/>
    </location>
</feature>
<dbReference type="PANTHER" id="PTHR47336:SF2">
    <property type="entry name" value="TRANSCRIPTION FACTOR HMS1-RELATED"/>
    <property type="match status" value="1"/>
</dbReference>
<feature type="coiled-coil region" evidence="1">
    <location>
        <begin position="388"/>
        <end position="422"/>
    </location>
</feature>
<evidence type="ECO:0000256" key="2">
    <source>
        <dbReference type="SAM" id="MobiDB-lite"/>
    </source>
</evidence>
<dbReference type="GO" id="GO:0046983">
    <property type="term" value="F:protein dimerization activity"/>
    <property type="evidence" value="ECO:0007669"/>
    <property type="project" value="InterPro"/>
</dbReference>
<dbReference type="Proteomes" id="UP000800040">
    <property type="component" value="Unassembled WGS sequence"/>
</dbReference>
<sequence>MALNWDAFLDAERFNLPNDQWSDLLPPTTAPPPASQMPKSIATDTSGSSPEDVTNFDPLLNGTSGDPYFDDSLFLSNDYLLGDLDVLRPFGNNVAGGESTTESSPEPTIGTTGSHSTSQTPASLATGLDQSPHMSPAQRQALQRANTFPNPAYESMFPNNLETGFVEDLTFPDGPKGLSTTSKPGLERTQTSVATTTKRNKNKPDIISACWTSPLCPNHDHDGPPPNPSTCGGGCAPFLFADQETLPSISNLLAEPQDLTAEDGIVEIQRRPKKRSESDASASGFSGRQFQNKDTTTSPTEDRPRMKSETTDDSPAKESPHANDDGKPKSRRRLPHNQVERKYRESLNTQLESLKRVVPSLQQNQRACDGADIEDLPTPSKPSKAVILASATAYIKQMEKDKKSLADENQLLRTRVKALQALVKCDDCSLMNYVMDLKLKQAN</sequence>
<dbReference type="PROSITE" id="PS50888">
    <property type="entry name" value="BHLH"/>
    <property type="match status" value="1"/>
</dbReference>